<dbReference type="PANTHER" id="PTHR31088:SF9">
    <property type="entry name" value="PHAGE SHOCK PROTEIN A"/>
    <property type="match status" value="1"/>
</dbReference>
<evidence type="ECO:0000256" key="1">
    <source>
        <dbReference type="ARBA" id="ARBA00043985"/>
    </source>
</evidence>
<dbReference type="EMBL" id="JAGSOY010000008">
    <property type="protein sequence ID" value="MBU2710553.1"/>
    <property type="molecule type" value="Genomic_DNA"/>
</dbReference>
<sequence>MNVMQKLLTALRSSARELGDAIIDANSTRIFEQEMSEAEHHLQEAKQELTSLLAKQLHSEDELKKIQLEIKKHENYVKEALNNKNESLALEIAEKIASLENEHAQVKQTVIDYQSNTKQLKTLIQKTERQLRDYQRQLAMVKTTEKVQQTTSTISANFSASNSKLVTAKETLDRIAKQQEEEKYKQQAADQLAEESEDQQLEKKLTAAGIIKNNRAEDILAKIKQSQQND</sequence>
<dbReference type="Proteomes" id="UP000690515">
    <property type="component" value="Unassembled WGS sequence"/>
</dbReference>
<evidence type="ECO:0000313" key="4">
    <source>
        <dbReference type="Proteomes" id="UP000690515"/>
    </source>
</evidence>
<comment type="similarity">
    <text evidence="1">Belongs to the PspA/Vipp/IM30 family.</text>
</comment>
<reference evidence="3 4" key="1">
    <citation type="submission" date="2021-04" db="EMBL/GenBank/DDBJ databases">
        <authorList>
            <person name="Pira H."/>
            <person name="Risdian C."/>
            <person name="Wink J."/>
        </authorList>
    </citation>
    <scope>NUCLEOTIDE SEQUENCE [LARGE SCALE GENOMIC DNA]</scope>
    <source>
        <strain evidence="3 4">WH53</strain>
    </source>
</reference>
<evidence type="ECO:0000256" key="2">
    <source>
        <dbReference type="SAM" id="Coils"/>
    </source>
</evidence>
<organism evidence="3 4">
    <name type="scientific">Zooshikella harenae</name>
    <dbReference type="NCBI Taxonomy" id="2827238"/>
    <lineage>
        <taxon>Bacteria</taxon>
        <taxon>Pseudomonadati</taxon>
        <taxon>Pseudomonadota</taxon>
        <taxon>Gammaproteobacteria</taxon>
        <taxon>Oceanospirillales</taxon>
        <taxon>Zooshikellaceae</taxon>
        <taxon>Zooshikella</taxon>
    </lineage>
</organism>
<comment type="caution">
    <text evidence="3">The sequence shown here is derived from an EMBL/GenBank/DDBJ whole genome shotgun (WGS) entry which is preliminary data.</text>
</comment>
<feature type="coiled-coil region" evidence="2">
    <location>
        <begin position="28"/>
        <end position="144"/>
    </location>
</feature>
<accession>A0ABS5Z9W9</accession>
<evidence type="ECO:0000313" key="3">
    <source>
        <dbReference type="EMBL" id="MBU2710553.1"/>
    </source>
</evidence>
<protein>
    <submittedName>
        <fullName evidence="3">PspA/IM30 family protein</fullName>
    </submittedName>
</protein>
<dbReference type="PANTHER" id="PTHR31088">
    <property type="entry name" value="MEMBRANE-ASSOCIATED PROTEIN VIPP1, CHLOROPLASTIC"/>
    <property type="match status" value="1"/>
</dbReference>
<proteinExistence type="inferred from homology"/>
<dbReference type="RefSeq" id="WP_215818718.1">
    <property type="nucleotide sequence ID" value="NZ_JAGSOY010000008.1"/>
</dbReference>
<name>A0ABS5Z9W9_9GAMM</name>
<keyword evidence="4" id="KW-1185">Reference proteome</keyword>
<dbReference type="InterPro" id="IPR007157">
    <property type="entry name" value="PspA_VIPP1"/>
</dbReference>
<keyword evidence="2" id="KW-0175">Coiled coil</keyword>
<gene>
    <name evidence="3" type="ORF">KCG35_05735</name>
</gene>
<dbReference type="Pfam" id="PF04012">
    <property type="entry name" value="PspA_IM30"/>
    <property type="match status" value="1"/>
</dbReference>